<proteinExistence type="inferred from homology"/>
<keyword evidence="3" id="KW-0104">Cadmium</keyword>
<dbReference type="GO" id="GO:0008652">
    <property type="term" value="P:amino acid biosynthetic process"/>
    <property type="evidence" value="ECO:0007669"/>
    <property type="project" value="UniProtKB-KW"/>
</dbReference>
<dbReference type="GO" id="GO:0009073">
    <property type="term" value="P:aromatic amino acid family biosynthetic process"/>
    <property type="evidence" value="ECO:0007669"/>
    <property type="project" value="UniProtKB-KW"/>
</dbReference>
<keyword evidence="4" id="KW-0028">Amino-acid biosynthesis</keyword>
<evidence type="ECO:0000256" key="2">
    <source>
        <dbReference type="ARBA" id="ARBA00022679"/>
    </source>
</evidence>
<feature type="binding site" evidence="3">
    <location>
        <begin position="232"/>
        <end position="233"/>
    </location>
    <ligand>
        <name>phosphoenolpyruvate</name>
        <dbReference type="ChEBI" id="CHEBI:58702"/>
    </ligand>
</feature>
<feature type="binding site" evidence="3">
    <location>
        <position position="286"/>
    </location>
    <ligand>
        <name>phosphoenolpyruvate</name>
        <dbReference type="ChEBI" id="CHEBI:58702"/>
    </ligand>
</feature>
<feature type="binding site" evidence="3">
    <location>
        <position position="390"/>
    </location>
    <ligand>
        <name>Mn(2+)</name>
        <dbReference type="ChEBI" id="CHEBI:29035"/>
    </ligand>
</feature>
<dbReference type="GO" id="GO:0003849">
    <property type="term" value="F:3-deoxy-7-phosphoheptulonate synthase activity"/>
    <property type="evidence" value="ECO:0007669"/>
    <property type="project" value="UniProtKB-EC"/>
</dbReference>
<dbReference type="EMBL" id="MT227162">
    <property type="protein sequence ID" value="QRV62349.1"/>
    <property type="molecule type" value="Genomic_DNA"/>
</dbReference>
<evidence type="ECO:0000256" key="4">
    <source>
        <dbReference type="RuleBase" id="RU363071"/>
    </source>
</evidence>
<dbReference type="EC" id="2.5.1.54" evidence="4"/>
<keyword evidence="4" id="KW-0057">Aromatic amino acid biosynthesis</keyword>
<dbReference type="PANTHER" id="PTHR21337:SF0">
    <property type="entry name" value="PHOSPHO-2-DEHYDRO-3-DEOXYHEPTONATE ALDOLASE"/>
    <property type="match status" value="1"/>
</dbReference>
<keyword evidence="3" id="KW-0170">Cobalt</keyword>
<dbReference type="GO" id="GO:0009423">
    <property type="term" value="P:chorismate biosynthetic process"/>
    <property type="evidence" value="ECO:0007669"/>
    <property type="project" value="UniProtKB-UniPathway"/>
</dbReference>
<dbReference type="UniPathway" id="UPA00053">
    <property type="reaction ID" value="UER00084"/>
</dbReference>
<feature type="binding site" evidence="3">
    <location>
        <position position="255"/>
    </location>
    <ligand>
        <name>phosphoenolpyruvate</name>
        <dbReference type="ChEBI" id="CHEBI:58702"/>
    </ligand>
</feature>
<dbReference type="Gene3D" id="3.20.20.70">
    <property type="entry name" value="Aldolase class I"/>
    <property type="match status" value="1"/>
</dbReference>
<feature type="binding site" evidence="3">
    <location>
        <position position="318"/>
    </location>
    <ligand>
        <name>Mn(2+)</name>
        <dbReference type="ChEBI" id="CHEBI:29035"/>
    </ligand>
</feature>
<keyword evidence="2 4" id="KW-0808">Transferase</keyword>
<gene>
    <name evidence="5" type="primary">vasH</name>
</gene>
<dbReference type="Pfam" id="PF01474">
    <property type="entry name" value="DAHP_synth_2"/>
    <property type="match status" value="2"/>
</dbReference>
<evidence type="ECO:0000256" key="3">
    <source>
        <dbReference type="PIRSR" id="PIRSR602480-1"/>
    </source>
</evidence>
<dbReference type="InterPro" id="IPR013785">
    <property type="entry name" value="Aldolase_TIM"/>
</dbReference>
<evidence type="ECO:0000256" key="1">
    <source>
        <dbReference type="ARBA" id="ARBA00008911"/>
    </source>
</evidence>
<name>A0A894JN83_9ACTN</name>
<feature type="binding site" evidence="3">
    <location>
        <position position="87"/>
    </location>
    <ligand>
        <name>Mn(2+)</name>
        <dbReference type="ChEBI" id="CHEBI:29035"/>
    </ligand>
</feature>
<comment type="cofactor">
    <cofactor evidence="3">
        <name>Mn(2+)</name>
        <dbReference type="ChEBI" id="CHEBI:29035"/>
    </cofactor>
    <cofactor evidence="3">
        <name>Co(2+)</name>
        <dbReference type="ChEBI" id="CHEBI:48828"/>
    </cofactor>
    <cofactor evidence="3">
        <name>Cd(2+)</name>
        <dbReference type="ChEBI" id="CHEBI:48775"/>
    </cofactor>
    <text evidence="3">Binds 1 divalent cation per subunit. The enzyme is active with manganese, cobalt or cadmium ions.</text>
</comment>
<feature type="binding site" evidence="3">
    <location>
        <position position="124"/>
    </location>
    <ligand>
        <name>phosphoenolpyruvate</name>
        <dbReference type="ChEBI" id="CHEBI:58702"/>
    </ligand>
</feature>
<dbReference type="InterPro" id="IPR002480">
    <property type="entry name" value="DAHP_synth_2"/>
</dbReference>
<dbReference type="AlphaFoldDB" id="A0A894JN83"/>
<dbReference type="SUPFAM" id="SSF51569">
    <property type="entry name" value="Aldolase"/>
    <property type="match status" value="1"/>
</dbReference>
<comment type="similarity">
    <text evidence="1 4">Belongs to the class-II DAHP synthase family.</text>
</comment>
<protein>
    <recommendedName>
        <fullName evidence="4">Phospho-2-dehydro-3-deoxyheptonate aldolase</fullName>
        <ecNumber evidence="4">2.5.1.54</ecNumber>
    </recommendedName>
</protein>
<organism evidence="5">
    <name type="scientific">Verrucosispora sp</name>
    <dbReference type="NCBI Taxonomy" id="1871626"/>
    <lineage>
        <taxon>Bacteria</taxon>
        <taxon>Bacillati</taxon>
        <taxon>Actinomycetota</taxon>
        <taxon>Actinomycetes</taxon>
        <taxon>Micromonosporales</taxon>
        <taxon>Micromonosporaceae</taxon>
        <taxon>Micromonospora</taxon>
    </lineage>
</organism>
<comment type="pathway">
    <text evidence="4">Metabolic intermediate biosynthesis; chorismate biosynthesis; chorismate from D-erythrose 4-phosphate and phosphoenolpyruvate: step 1/7.</text>
</comment>
<keyword evidence="3" id="KW-0464">Manganese</keyword>
<feature type="binding site" evidence="3">
    <location>
        <position position="360"/>
    </location>
    <ligand>
        <name>Mn(2+)</name>
        <dbReference type="ChEBI" id="CHEBI:29035"/>
    </ligand>
</feature>
<comment type="catalytic activity">
    <reaction evidence="4">
        <text>D-erythrose 4-phosphate + phosphoenolpyruvate + H2O = 7-phospho-2-dehydro-3-deoxy-D-arabino-heptonate + phosphate</text>
        <dbReference type="Rhea" id="RHEA:14717"/>
        <dbReference type="ChEBI" id="CHEBI:15377"/>
        <dbReference type="ChEBI" id="CHEBI:16897"/>
        <dbReference type="ChEBI" id="CHEBI:43474"/>
        <dbReference type="ChEBI" id="CHEBI:58394"/>
        <dbReference type="ChEBI" id="CHEBI:58702"/>
        <dbReference type="EC" id="2.5.1.54"/>
    </reaction>
</comment>
<dbReference type="PANTHER" id="PTHR21337">
    <property type="entry name" value="PHOSPHO-2-DEHYDRO-3-DEOXYHEPTONATE ALDOLASE 1, 2"/>
    <property type="match status" value="1"/>
</dbReference>
<accession>A0A894JN83</accession>
<sequence length="411" mass="43782">MTSATNAPTRHAAPAALPPGLREVVDRAFARSAAQQPAWPDLAAAREVVDTLAGAPAVTTPEETDRLGELLRAVARGEAFLLQGGDCAESFSDGSAHVRATVRILSQMADVIAATGPPVVVVGRFAGQYAKPRSARVDALGLPVYRGDIVHSARPTPAARRPDPTRMLHAHDRSRTTIELVRTLTGEPAGREIFASHEALLLDYERSALRVVETSGGPRLYASSGHQLWVGERTRQPDGAHVAVAELIANPVGVKIGPSTTPDQVLEYVRRLDPHRRPGRLTLIARMGAGRVRDALPPLVAAVAGSGHEVIWQCDPMHGNTEESAAGYKTRRFDRVVDELTGFFEVHRQAGTWPGGVHVELTGEDVTECLGGPGQLTEAELAGRYETPCDSRLNGAQSIELATVVAGLLGD</sequence>
<reference evidence="5" key="1">
    <citation type="submission" date="2020-03" db="EMBL/GenBank/DDBJ databases">
        <title>Three new polyketides from vasR2 gene over-expressed mutant strain of Verrucosispora sp. NS0172.</title>
        <authorList>
            <person name="Dai L."/>
            <person name="Li W."/>
            <person name="Wang H."/>
            <person name="Lu C."/>
        </authorList>
    </citation>
    <scope>NUCLEOTIDE SEQUENCE</scope>
    <source>
        <strain evidence="5">NS0172</strain>
    </source>
</reference>
<evidence type="ECO:0000313" key="5">
    <source>
        <dbReference type="EMBL" id="QRV62349.1"/>
    </source>
</evidence>